<sequence>MLVRTIESLSGTVHVTQLPPAPPVTPEVMIKSEIKTEDMEGIIMTEPPIKPEETEIAIEFKNLAITEVEKTSKSSSLSPSNSAVRQRYRELDNNTAGGPSVARRQRTAVQPYGQRPQARAHGNDVRPPKPAPTDPSTWPESTLDPFDRISAGNARKFYRLSQEELAGLRFIVKASRNKPYAARWNPMHLYKTCEVERLTWEKHGGPDGWKWELDRLRDSYAKNHPGKRFAAPESSRRSRTVPQRVNQALEELLNDDSDEAYVMGDGTGCCDTCDNIRVAFAFVENSQTVVEPVAAKKGRKRSCAADAQDGHGVEGSEDASSFTASKRKHAGSQDQDEDAEGTPPKKGRKVSGKAARPKKPAPTDESTWAESKLNEDRTITAGDAHKLYRARALLTSHYPCLCVHLKRLYQITKQELDAAELKYTTKRSGNGRGAFWKPMHLYVEREVERLAWKKHGGPEGWKWYLDKLRATHEKQHPNKPFPHPGQIDERLARAFYAPIEA</sequence>
<comment type="subcellular location">
    <subcellularLocation>
        <location evidence="1">Nucleus</location>
    </subcellularLocation>
</comment>
<dbReference type="SUPFAM" id="SSF46955">
    <property type="entry name" value="Putative DNA-binding domain"/>
    <property type="match status" value="2"/>
</dbReference>
<dbReference type="GO" id="GO:0000715">
    <property type="term" value="P:nucleotide-excision repair, DNA damage recognition"/>
    <property type="evidence" value="ECO:0007669"/>
    <property type="project" value="TreeGrafter"/>
</dbReference>
<evidence type="ECO:0000313" key="6">
    <source>
        <dbReference type="Proteomes" id="UP000298061"/>
    </source>
</evidence>
<comment type="caution">
    <text evidence="5">The sequence shown here is derived from an EMBL/GenBank/DDBJ whole genome shotgun (WGS) entry which is preliminary data.</text>
</comment>
<dbReference type="CDD" id="cd21075">
    <property type="entry name" value="DBD_XPA-like"/>
    <property type="match status" value="2"/>
</dbReference>
<evidence type="ECO:0000313" key="5">
    <source>
        <dbReference type="EMBL" id="TFY73572.1"/>
    </source>
</evidence>
<dbReference type="AlphaFoldDB" id="A0A4Y9ZG68"/>
<dbReference type="Gene3D" id="3.90.530.10">
    <property type="entry name" value="XPA C-terminal domain"/>
    <property type="match status" value="2"/>
</dbReference>
<dbReference type="OrthoDB" id="3058642at2759"/>
<proteinExistence type="predicted"/>
<feature type="compositionally biased region" description="Basic residues" evidence="4">
    <location>
        <begin position="345"/>
        <end position="359"/>
    </location>
</feature>
<dbReference type="EMBL" id="SFCI01002732">
    <property type="protein sequence ID" value="TFY73572.1"/>
    <property type="molecule type" value="Genomic_DNA"/>
</dbReference>
<name>A0A4Y9ZG68_9AGAM</name>
<dbReference type="GO" id="GO:0003684">
    <property type="term" value="F:damaged DNA binding"/>
    <property type="evidence" value="ECO:0007669"/>
    <property type="project" value="InterPro"/>
</dbReference>
<evidence type="ECO:0000256" key="2">
    <source>
        <dbReference type="ARBA" id="ARBA00022833"/>
    </source>
</evidence>
<feature type="region of interest" description="Disordered" evidence="4">
    <location>
        <begin position="91"/>
        <end position="146"/>
    </location>
</feature>
<dbReference type="GO" id="GO:1901255">
    <property type="term" value="P:nucleotide-excision repair involved in interstrand cross-link repair"/>
    <property type="evidence" value="ECO:0007669"/>
    <property type="project" value="TreeGrafter"/>
</dbReference>
<evidence type="ECO:0000256" key="1">
    <source>
        <dbReference type="ARBA" id="ARBA00004123"/>
    </source>
</evidence>
<keyword evidence="3" id="KW-0539">Nucleus</keyword>
<keyword evidence="2" id="KW-0862">Zinc</keyword>
<evidence type="ECO:0000256" key="3">
    <source>
        <dbReference type="ARBA" id="ARBA00023242"/>
    </source>
</evidence>
<gene>
    <name evidence="5" type="ORF">EWM64_g10440</name>
</gene>
<dbReference type="InterPro" id="IPR037129">
    <property type="entry name" value="XPA_sf"/>
</dbReference>
<dbReference type="GO" id="GO:0070914">
    <property type="term" value="P:UV-damage excision repair"/>
    <property type="evidence" value="ECO:0007669"/>
    <property type="project" value="TreeGrafter"/>
</dbReference>
<dbReference type="GO" id="GO:0006284">
    <property type="term" value="P:base-excision repair"/>
    <property type="evidence" value="ECO:0007669"/>
    <property type="project" value="TreeGrafter"/>
</dbReference>
<dbReference type="InterPro" id="IPR009061">
    <property type="entry name" value="DNA-bd_dom_put_sf"/>
</dbReference>
<feature type="non-terminal residue" evidence="5">
    <location>
        <position position="501"/>
    </location>
</feature>
<feature type="region of interest" description="Disordered" evidence="4">
    <location>
        <begin position="294"/>
        <end position="372"/>
    </location>
</feature>
<dbReference type="Proteomes" id="UP000298061">
    <property type="component" value="Unassembled WGS sequence"/>
</dbReference>
<keyword evidence="6" id="KW-1185">Reference proteome</keyword>
<dbReference type="PANTHER" id="PTHR10142">
    <property type="entry name" value="DNA REPAIR PROTEIN COMPLEMENTING XP-A CELLS"/>
    <property type="match status" value="1"/>
</dbReference>
<reference evidence="5 6" key="1">
    <citation type="submission" date="2019-02" db="EMBL/GenBank/DDBJ databases">
        <title>Genome sequencing of the rare red list fungi Hericium alpestre (H. flagellum).</title>
        <authorList>
            <person name="Buettner E."/>
            <person name="Kellner H."/>
        </authorList>
    </citation>
    <scope>NUCLEOTIDE SEQUENCE [LARGE SCALE GENOMIC DNA]</scope>
    <source>
        <strain evidence="5 6">DSM 108284</strain>
    </source>
</reference>
<feature type="region of interest" description="Disordered" evidence="4">
    <location>
        <begin position="223"/>
        <end position="242"/>
    </location>
</feature>
<organism evidence="5 6">
    <name type="scientific">Hericium alpestre</name>
    <dbReference type="NCBI Taxonomy" id="135208"/>
    <lineage>
        <taxon>Eukaryota</taxon>
        <taxon>Fungi</taxon>
        <taxon>Dikarya</taxon>
        <taxon>Basidiomycota</taxon>
        <taxon>Agaricomycotina</taxon>
        <taxon>Agaricomycetes</taxon>
        <taxon>Russulales</taxon>
        <taxon>Hericiaceae</taxon>
        <taxon>Hericium</taxon>
    </lineage>
</organism>
<dbReference type="GO" id="GO:0000110">
    <property type="term" value="C:nucleotide-excision repair factor 1 complex"/>
    <property type="evidence" value="ECO:0007669"/>
    <property type="project" value="TreeGrafter"/>
</dbReference>
<accession>A0A4Y9ZG68</accession>
<protein>
    <submittedName>
        <fullName evidence="5">Uncharacterized protein</fullName>
    </submittedName>
</protein>
<dbReference type="PANTHER" id="PTHR10142:SF0">
    <property type="entry name" value="DNA REPAIR PROTEIN COMPLEMENTING XP-A CELLS"/>
    <property type="match status" value="1"/>
</dbReference>
<evidence type="ECO:0000256" key="4">
    <source>
        <dbReference type="SAM" id="MobiDB-lite"/>
    </source>
</evidence>
<dbReference type="InterPro" id="IPR000465">
    <property type="entry name" value="XPA/RAD14"/>
</dbReference>